<evidence type="ECO:0000256" key="1">
    <source>
        <dbReference type="SAM" id="MobiDB-lite"/>
    </source>
</evidence>
<sequence length="42" mass="4895">MNERISDKIKGGGEQKKSCQREKMKLHVWQDGHFLAIFLHAV</sequence>
<dbReference type="EMBL" id="AYUF01000365">
    <property type="protein sequence ID" value="ETK02372.1"/>
    <property type="molecule type" value="Genomic_DNA"/>
</dbReference>
<evidence type="ECO:0000313" key="2">
    <source>
        <dbReference type="EMBL" id="ETK02372.1"/>
    </source>
</evidence>
<organism evidence="2 3">
    <name type="scientific">Tannerella sp. oral taxon BU063 isolate Cell 2</name>
    <dbReference type="NCBI Taxonomy" id="1411148"/>
    <lineage>
        <taxon>Bacteria</taxon>
        <taxon>Pseudomonadati</taxon>
        <taxon>Bacteroidota</taxon>
        <taxon>Bacteroidia</taxon>
        <taxon>Bacteroidales</taxon>
        <taxon>Tannerellaceae</taxon>
        <taxon>Tannerella</taxon>
    </lineage>
</organism>
<dbReference type="AlphaFoldDB" id="W2C786"/>
<comment type="caution">
    <text evidence="2">The sequence shown here is derived from an EMBL/GenBank/DDBJ whole genome shotgun (WGS) entry which is preliminary data.</text>
</comment>
<accession>W2C786</accession>
<proteinExistence type="predicted"/>
<gene>
    <name evidence="2" type="ORF">N425_04765</name>
</gene>
<evidence type="ECO:0000313" key="3">
    <source>
        <dbReference type="Proteomes" id="UP000018837"/>
    </source>
</evidence>
<dbReference type="Proteomes" id="UP000018837">
    <property type="component" value="Unassembled WGS sequence"/>
</dbReference>
<reference evidence="2 3" key="1">
    <citation type="submission" date="2013-11" db="EMBL/GenBank/DDBJ databases">
        <title>Single cell genomics of uncultured Tannerella BU063 (oral taxon 286).</title>
        <authorList>
            <person name="Beall C.J."/>
            <person name="Campbell A.G."/>
            <person name="Griffen A.L."/>
            <person name="Podar M."/>
            <person name="Leys E.J."/>
        </authorList>
    </citation>
    <scope>NUCLEOTIDE SEQUENCE [LARGE SCALE GENOMIC DNA]</scope>
    <source>
        <strain evidence="2">Cell 2</strain>
    </source>
</reference>
<feature type="region of interest" description="Disordered" evidence="1">
    <location>
        <begin position="1"/>
        <end position="20"/>
    </location>
</feature>
<protein>
    <submittedName>
        <fullName evidence="2">Uncharacterized protein</fullName>
    </submittedName>
</protein>
<name>W2C786_9BACT</name>